<sequence>MQRNNRMTFRVDAQSIRHFARGFELAFAGNRYYRFSHRLARPREMIASDSWKRLPALRDNKMCRVLLKNLTMRVWTNEGVKALQPIIKFPVGETASVKTENVLEVLIKDVHMNSKKLLEIEAEADRILKSGIDDEFDILARPDSVKESWETFMQSIDKLKYAQIEQERFGTTCI</sequence>
<dbReference type="WBParaSite" id="MBELARI_LOCUS4396">
    <property type="protein sequence ID" value="MBELARI_LOCUS4396"/>
    <property type="gene ID" value="MBELARI_LOCUS4396"/>
</dbReference>
<organism evidence="1 2">
    <name type="scientific">Mesorhabditis belari</name>
    <dbReference type="NCBI Taxonomy" id="2138241"/>
    <lineage>
        <taxon>Eukaryota</taxon>
        <taxon>Metazoa</taxon>
        <taxon>Ecdysozoa</taxon>
        <taxon>Nematoda</taxon>
        <taxon>Chromadorea</taxon>
        <taxon>Rhabditida</taxon>
        <taxon>Rhabditina</taxon>
        <taxon>Rhabditomorpha</taxon>
        <taxon>Rhabditoidea</taxon>
        <taxon>Rhabditidae</taxon>
        <taxon>Mesorhabditinae</taxon>
        <taxon>Mesorhabditis</taxon>
    </lineage>
</organism>
<name>A0AAF3FBZ1_9BILA</name>
<accession>A0AAF3FBZ1</accession>
<keyword evidence="1" id="KW-1185">Reference proteome</keyword>
<evidence type="ECO:0000313" key="1">
    <source>
        <dbReference type="Proteomes" id="UP000887575"/>
    </source>
</evidence>
<protein>
    <submittedName>
        <fullName evidence="2">Uncharacterized protein</fullName>
    </submittedName>
</protein>
<evidence type="ECO:0000313" key="2">
    <source>
        <dbReference type="WBParaSite" id="MBELARI_LOCUS4396"/>
    </source>
</evidence>
<dbReference type="AlphaFoldDB" id="A0AAF3FBZ1"/>
<dbReference type="Proteomes" id="UP000887575">
    <property type="component" value="Unassembled WGS sequence"/>
</dbReference>
<reference evidence="2" key="1">
    <citation type="submission" date="2024-02" db="UniProtKB">
        <authorList>
            <consortium name="WormBaseParasite"/>
        </authorList>
    </citation>
    <scope>IDENTIFICATION</scope>
</reference>
<proteinExistence type="predicted"/>